<dbReference type="GO" id="GO:0006574">
    <property type="term" value="P:L-valine catabolic process"/>
    <property type="evidence" value="ECO:0007669"/>
    <property type="project" value="UniProtKB-UniRule"/>
</dbReference>
<sequence length="110" mass="12845">MIQGMVNRDFYEVFLLLLAACLYYFIAVVVSIATYSRTLPERHNDRYDHNFQGCRAFLFDKDKKPKWNPPSLEQVTEAMVNRFFEDIDDPDLGGPLKVPHRPHDLITAKL</sequence>
<gene>
    <name evidence="5" type="ORF">CRG98_047397</name>
</gene>
<dbReference type="STRING" id="22663.A0A2I0HKF7"/>
<dbReference type="InterPro" id="IPR032259">
    <property type="entry name" value="HIBYL-CoA-H"/>
</dbReference>
<keyword evidence="3" id="KW-0812">Transmembrane</keyword>
<reference evidence="5 6" key="1">
    <citation type="submission" date="2017-11" db="EMBL/GenBank/DDBJ databases">
        <title>De-novo sequencing of pomegranate (Punica granatum L.) genome.</title>
        <authorList>
            <person name="Akparov Z."/>
            <person name="Amiraslanov A."/>
            <person name="Hajiyeva S."/>
            <person name="Abbasov M."/>
            <person name="Kaur K."/>
            <person name="Hamwieh A."/>
            <person name="Solovyev V."/>
            <person name="Salamov A."/>
            <person name="Braich B."/>
            <person name="Kosarev P."/>
            <person name="Mahmoud A."/>
            <person name="Hajiyev E."/>
            <person name="Babayeva S."/>
            <person name="Izzatullayeva V."/>
            <person name="Mammadov A."/>
            <person name="Mammadov A."/>
            <person name="Sharifova S."/>
            <person name="Ojaghi J."/>
            <person name="Eynullazada K."/>
            <person name="Bayramov B."/>
            <person name="Abdulazimova A."/>
            <person name="Shahmuradov I."/>
        </authorList>
    </citation>
    <scope>NUCLEOTIDE SEQUENCE [LARGE SCALE GENOMIC DNA]</scope>
    <source>
        <strain evidence="6">cv. AG2017</strain>
        <tissue evidence="5">Leaf</tissue>
    </source>
</reference>
<protein>
    <recommendedName>
        <fullName evidence="2">3-hydroxyisobutyryl-CoA hydrolase</fullName>
        <shortName evidence="2">HIB-CoA hydrolase</shortName>
        <shortName evidence="2">HIBYL-CoA-H</shortName>
        <ecNumber evidence="2">3.1.2.4</ecNumber>
    </recommendedName>
    <alternativeName>
        <fullName evidence="2">3-hydroxyisobutyryl-coenzyme A hydrolase</fullName>
    </alternativeName>
</protein>
<feature type="domain" description="Enoyl-CoA hydratase/isomerase" evidence="4">
    <location>
        <begin position="51"/>
        <end position="84"/>
    </location>
</feature>
<dbReference type="EMBL" id="PGOL01007913">
    <property type="protein sequence ID" value="PKI32212.1"/>
    <property type="molecule type" value="Genomic_DNA"/>
</dbReference>
<keyword evidence="6" id="KW-1185">Reference proteome</keyword>
<keyword evidence="3" id="KW-1133">Transmembrane helix</keyword>
<evidence type="ECO:0000313" key="5">
    <source>
        <dbReference type="EMBL" id="PKI32212.1"/>
    </source>
</evidence>
<comment type="pathway">
    <text evidence="2">Amino-acid degradation; L-valine degradation.</text>
</comment>
<dbReference type="InterPro" id="IPR045004">
    <property type="entry name" value="ECH_dom"/>
</dbReference>
<evidence type="ECO:0000256" key="1">
    <source>
        <dbReference type="ARBA" id="ARBA00022801"/>
    </source>
</evidence>
<keyword evidence="3" id="KW-0472">Membrane</keyword>
<evidence type="ECO:0000313" key="6">
    <source>
        <dbReference type="Proteomes" id="UP000233551"/>
    </source>
</evidence>
<proteinExistence type="inferred from homology"/>
<comment type="function">
    <text evidence="2">Hydrolyzes 3-hydroxyisobutyryl-CoA (HIBYL-CoA), a saline catabolite. Has high activity toward isobutyryl-CoA. Could be an isobutyryl-CoA dehydrogenase that functions in valine catabolism.</text>
</comment>
<accession>A0A2I0HKF7</accession>
<evidence type="ECO:0000259" key="4">
    <source>
        <dbReference type="Pfam" id="PF16113"/>
    </source>
</evidence>
<evidence type="ECO:0000256" key="3">
    <source>
        <dbReference type="SAM" id="Phobius"/>
    </source>
</evidence>
<keyword evidence="1 2" id="KW-0378">Hydrolase</keyword>
<evidence type="ECO:0000256" key="2">
    <source>
        <dbReference type="RuleBase" id="RU369070"/>
    </source>
</evidence>
<name>A0A2I0HKF7_PUNGR</name>
<dbReference type="PANTHER" id="PTHR43176">
    <property type="entry name" value="3-HYDROXYISOBUTYRYL-COA HYDROLASE-RELATED"/>
    <property type="match status" value="1"/>
</dbReference>
<dbReference type="GO" id="GO:0003860">
    <property type="term" value="F:3-hydroxyisobutyryl-CoA hydrolase activity"/>
    <property type="evidence" value="ECO:0007669"/>
    <property type="project" value="UniProtKB-UniRule"/>
</dbReference>
<dbReference type="AlphaFoldDB" id="A0A2I0HKF7"/>
<dbReference type="PANTHER" id="PTHR43176:SF3">
    <property type="entry name" value="3-HYDROXYISOBUTYRYL-COA HYDROLASE, MITOCHONDRIAL"/>
    <property type="match status" value="1"/>
</dbReference>
<dbReference type="Pfam" id="PF16113">
    <property type="entry name" value="ECH_2"/>
    <property type="match status" value="1"/>
</dbReference>
<organism evidence="5 6">
    <name type="scientific">Punica granatum</name>
    <name type="common">Pomegranate</name>
    <dbReference type="NCBI Taxonomy" id="22663"/>
    <lineage>
        <taxon>Eukaryota</taxon>
        <taxon>Viridiplantae</taxon>
        <taxon>Streptophyta</taxon>
        <taxon>Embryophyta</taxon>
        <taxon>Tracheophyta</taxon>
        <taxon>Spermatophyta</taxon>
        <taxon>Magnoliopsida</taxon>
        <taxon>eudicotyledons</taxon>
        <taxon>Gunneridae</taxon>
        <taxon>Pentapetalae</taxon>
        <taxon>rosids</taxon>
        <taxon>malvids</taxon>
        <taxon>Myrtales</taxon>
        <taxon>Lythraceae</taxon>
        <taxon>Punica</taxon>
    </lineage>
</organism>
<comment type="catalytic activity">
    <reaction evidence="2">
        <text>3-hydroxy-2-methylpropanoyl-CoA + H2O = 3-hydroxy-2-methylpropanoate + CoA + H(+)</text>
        <dbReference type="Rhea" id="RHEA:20888"/>
        <dbReference type="ChEBI" id="CHEBI:11805"/>
        <dbReference type="ChEBI" id="CHEBI:15377"/>
        <dbReference type="ChEBI" id="CHEBI:15378"/>
        <dbReference type="ChEBI" id="CHEBI:57287"/>
        <dbReference type="ChEBI" id="CHEBI:57340"/>
        <dbReference type="EC" id="3.1.2.4"/>
    </reaction>
</comment>
<dbReference type="Gene3D" id="3.90.226.10">
    <property type="entry name" value="2-enoyl-CoA Hydratase, Chain A, domain 1"/>
    <property type="match status" value="1"/>
</dbReference>
<dbReference type="Proteomes" id="UP000233551">
    <property type="component" value="Unassembled WGS sequence"/>
</dbReference>
<comment type="similarity">
    <text evidence="2">Belongs to the enoyl-CoA hydratase/isomerase family.</text>
</comment>
<dbReference type="EC" id="3.1.2.4" evidence="2"/>
<comment type="caution">
    <text evidence="5">The sequence shown here is derived from an EMBL/GenBank/DDBJ whole genome shotgun (WGS) entry which is preliminary data.</text>
</comment>
<feature type="transmembrane region" description="Helical" evidence="3">
    <location>
        <begin position="13"/>
        <end position="36"/>
    </location>
</feature>